<feature type="transmembrane region" description="Helical" evidence="7">
    <location>
        <begin position="157"/>
        <end position="175"/>
    </location>
</feature>
<dbReference type="CDD" id="cd17328">
    <property type="entry name" value="MFS_spinster_like"/>
    <property type="match status" value="1"/>
</dbReference>
<dbReference type="Gene3D" id="1.20.1250.20">
    <property type="entry name" value="MFS general substrate transporter like domains"/>
    <property type="match status" value="1"/>
</dbReference>
<feature type="domain" description="Major facilitator superfamily (MFS) profile" evidence="8">
    <location>
        <begin position="21"/>
        <end position="442"/>
    </location>
</feature>
<evidence type="ECO:0000256" key="5">
    <source>
        <dbReference type="ARBA" id="ARBA00023136"/>
    </source>
</evidence>
<dbReference type="Pfam" id="PF07690">
    <property type="entry name" value="MFS_1"/>
    <property type="match status" value="1"/>
</dbReference>
<dbReference type="Proteomes" id="UP001445335">
    <property type="component" value="Unassembled WGS sequence"/>
</dbReference>
<feature type="transmembrane region" description="Helical" evidence="7">
    <location>
        <begin position="187"/>
        <end position="209"/>
    </location>
</feature>
<gene>
    <name evidence="9" type="ORF">WJX81_006376</name>
</gene>
<dbReference type="EMBL" id="JALJOU010000021">
    <property type="protein sequence ID" value="KAK9837488.1"/>
    <property type="molecule type" value="Genomic_DNA"/>
</dbReference>
<sequence length="478" mass="49160">MDAASAPDCTEKAGWFSPQRLLLLLSSINMMIYIDRGVISSNGVNGAVGTADVAGSGIQGDFGLSLFQDGILPAAFMVGLLICSPLFAEASKHYNAFRLIAIGLGVWTLATAGCGVAVGFWSLVVCRMAVGVGEASFVSLAAPFIDDNAPAGAKTRWLATFYLCIPVGYALGYIFGGLVAGPLGWRAAFLLEAAAMLPFLAFCTFAPALDLRGSDGAATDGALKVERGVRAALRGFGADLAAVLRHPVFAIAVAGTTLYTGVIGAYAYLGPKAGRDTFRITGETADLTFGGVTVATGVAGTLLGGVLLDRMGASLKNALLICAGGAAVGCVCVALGFGLAPSLWTFVPPFTIGELALFSIQAPSNALVLWSVPPRLRPFAMAMVVVINHLLGDVPSSPAIGGLQDAVQNWRLSMCVCTLLLLPSAACFLGGRAACALQPDYHVDALAAAAQEASLDGVEERWAEDPTQQLLPDGEGHA</sequence>
<evidence type="ECO:0000313" key="10">
    <source>
        <dbReference type="Proteomes" id="UP001445335"/>
    </source>
</evidence>
<comment type="subcellular location">
    <subcellularLocation>
        <location evidence="1">Membrane</location>
        <topology evidence="1">Multi-pass membrane protein</topology>
    </subcellularLocation>
</comment>
<evidence type="ECO:0000256" key="1">
    <source>
        <dbReference type="ARBA" id="ARBA00004141"/>
    </source>
</evidence>
<evidence type="ECO:0000256" key="7">
    <source>
        <dbReference type="SAM" id="Phobius"/>
    </source>
</evidence>
<keyword evidence="4 7" id="KW-1133">Transmembrane helix</keyword>
<evidence type="ECO:0000256" key="6">
    <source>
        <dbReference type="ARBA" id="ARBA00024338"/>
    </source>
</evidence>
<feature type="transmembrane region" description="Helical" evidence="7">
    <location>
        <begin position="21"/>
        <end position="39"/>
    </location>
</feature>
<feature type="transmembrane region" description="Helical" evidence="7">
    <location>
        <begin position="100"/>
        <end position="122"/>
    </location>
</feature>
<dbReference type="PROSITE" id="PS50850">
    <property type="entry name" value="MFS"/>
    <property type="match status" value="1"/>
</dbReference>
<feature type="transmembrane region" description="Helical" evidence="7">
    <location>
        <begin position="350"/>
        <end position="372"/>
    </location>
</feature>
<dbReference type="PANTHER" id="PTHR23505:SF79">
    <property type="entry name" value="PROTEIN SPINSTER"/>
    <property type="match status" value="1"/>
</dbReference>
<feature type="transmembrane region" description="Helical" evidence="7">
    <location>
        <begin position="248"/>
        <end position="269"/>
    </location>
</feature>
<dbReference type="InterPro" id="IPR011701">
    <property type="entry name" value="MFS"/>
</dbReference>
<feature type="transmembrane region" description="Helical" evidence="7">
    <location>
        <begin position="320"/>
        <end position="344"/>
    </location>
</feature>
<keyword evidence="10" id="KW-1185">Reference proteome</keyword>
<dbReference type="GO" id="GO:0016020">
    <property type="term" value="C:membrane"/>
    <property type="evidence" value="ECO:0007669"/>
    <property type="project" value="UniProtKB-SubCell"/>
</dbReference>
<evidence type="ECO:0000256" key="2">
    <source>
        <dbReference type="ARBA" id="ARBA00022448"/>
    </source>
</evidence>
<keyword evidence="3 7" id="KW-0812">Transmembrane</keyword>
<evidence type="ECO:0000259" key="8">
    <source>
        <dbReference type="PROSITE" id="PS50850"/>
    </source>
</evidence>
<keyword evidence="5 7" id="KW-0472">Membrane</keyword>
<evidence type="ECO:0000313" key="9">
    <source>
        <dbReference type="EMBL" id="KAK9837488.1"/>
    </source>
</evidence>
<evidence type="ECO:0000256" key="4">
    <source>
        <dbReference type="ARBA" id="ARBA00022989"/>
    </source>
</evidence>
<protein>
    <recommendedName>
        <fullName evidence="8">Major facilitator superfamily (MFS) profile domain-containing protein</fullName>
    </recommendedName>
</protein>
<proteinExistence type="inferred from homology"/>
<keyword evidence="2" id="KW-0813">Transport</keyword>
<comment type="caution">
    <text evidence="9">The sequence shown here is derived from an EMBL/GenBank/DDBJ whole genome shotgun (WGS) entry which is preliminary data.</text>
</comment>
<organism evidence="9 10">
    <name type="scientific">Elliptochloris bilobata</name>
    <dbReference type="NCBI Taxonomy" id="381761"/>
    <lineage>
        <taxon>Eukaryota</taxon>
        <taxon>Viridiplantae</taxon>
        <taxon>Chlorophyta</taxon>
        <taxon>core chlorophytes</taxon>
        <taxon>Trebouxiophyceae</taxon>
        <taxon>Trebouxiophyceae incertae sedis</taxon>
        <taxon>Elliptochloris clade</taxon>
        <taxon>Elliptochloris</taxon>
    </lineage>
</organism>
<dbReference type="InterPro" id="IPR044770">
    <property type="entry name" value="MFS_spinster-like"/>
</dbReference>
<name>A0AAW1RUK4_9CHLO</name>
<evidence type="ECO:0000256" key="3">
    <source>
        <dbReference type="ARBA" id="ARBA00022692"/>
    </source>
</evidence>
<comment type="similarity">
    <text evidence="6">Belongs to the major facilitator superfamily. Spinster (TC 2.A.1.49) family.</text>
</comment>
<dbReference type="PANTHER" id="PTHR23505">
    <property type="entry name" value="SPINSTER"/>
    <property type="match status" value="1"/>
</dbReference>
<accession>A0AAW1RUK4</accession>
<dbReference type="SUPFAM" id="SSF103473">
    <property type="entry name" value="MFS general substrate transporter"/>
    <property type="match status" value="1"/>
</dbReference>
<dbReference type="InterPro" id="IPR020846">
    <property type="entry name" value="MFS_dom"/>
</dbReference>
<dbReference type="GO" id="GO:0022857">
    <property type="term" value="F:transmembrane transporter activity"/>
    <property type="evidence" value="ECO:0007669"/>
    <property type="project" value="InterPro"/>
</dbReference>
<dbReference type="InterPro" id="IPR036259">
    <property type="entry name" value="MFS_trans_sf"/>
</dbReference>
<reference evidence="9 10" key="1">
    <citation type="journal article" date="2024" name="Nat. Commun.">
        <title>Phylogenomics reveals the evolutionary origins of lichenization in chlorophyte algae.</title>
        <authorList>
            <person name="Puginier C."/>
            <person name="Libourel C."/>
            <person name="Otte J."/>
            <person name="Skaloud P."/>
            <person name="Haon M."/>
            <person name="Grisel S."/>
            <person name="Petersen M."/>
            <person name="Berrin J.G."/>
            <person name="Delaux P.M."/>
            <person name="Dal Grande F."/>
            <person name="Keller J."/>
        </authorList>
    </citation>
    <scope>NUCLEOTIDE SEQUENCE [LARGE SCALE GENOMIC DNA]</scope>
    <source>
        <strain evidence="9 10">SAG 245.80</strain>
    </source>
</reference>
<feature type="transmembrane region" description="Helical" evidence="7">
    <location>
        <begin position="70"/>
        <end position="88"/>
    </location>
</feature>
<dbReference type="AlphaFoldDB" id="A0AAW1RUK4"/>